<dbReference type="RefSeq" id="WP_161823528.1">
    <property type="nucleotide sequence ID" value="NZ_WVIC01000001.1"/>
</dbReference>
<dbReference type="Pfam" id="PF05239">
    <property type="entry name" value="PRC"/>
    <property type="match status" value="1"/>
</dbReference>
<comment type="caution">
    <text evidence="2">The sequence shown here is derived from an EMBL/GenBank/DDBJ whole genome shotgun (WGS) entry which is preliminary data.</text>
</comment>
<organism evidence="2 3">
    <name type="scientific">Petrachloros mirabilis ULC683</name>
    <dbReference type="NCBI Taxonomy" id="2781853"/>
    <lineage>
        <taxon>Bacteria</taxon>
        <taxon>Bacillati</taxon>
        <taxon>Cyanobacteriota</taxon>
        <taxon>Cyanophyceae</taxon>
        <taxon>Synechococcales</taxon>
        <taxon>Petrachlorosaceae</taxon>
        <taxon>Petrachloros</taxon>
        <taxon>Petrachloros mirabilis</taxon>
    </lineage>
</organism>
<protein>
    <submittedName>
        <fullName evidence="2">Photosystem reaction center subunit H</fullName>
    </submittedName>
</protein>
<evidence type="ECO:0000313" key="2">
    <source>
        <dbReference type="EMBL" id="NCJ05058.1"/>
    </source>
</evidence>
<reference evidence="2" key="1">
    <citation type="submission" date="2019-12" db="EMBL/GenBank/DDBJ databases">
        <title>High-Quality draft genome sequences of three cyanobacteria isolated from the limestone walls of the Old Cathedral of Coimbra.</title>
        <authorList>
            <person name="Tiago I."/>
            <person name="Soares F."/>
            <person name="Portugal A."/>
        </authorList>
    </citation>
    <scope>NUCLEOTIDE SEQUENCE [LARGE SCALE GENOMIC DNA]</scope>
    <source>
        <strain evidence="2">C</strain>
    </source>
</reference>
<feature type="domain" description="PRC-barrel" evidence="1">
    <location>
        <begin position="90"/>
        <end position="154"/>
    </location>
</feature>
<evidence type="ECO:0000313" key="3">
    <source>
        <dbReference type="Proteomes" id="UP000607397"/>
    </source>
</evidence>
<gene>
    <name evidence="2" type="ORF">GS597_00690</name>
</gene>
<dbReference type="PANTHER" id="PTHR36740">
    <property type="entry name" value="PRC DOMAIN-CONTAINING PROTEIN"/>
    <property type="match status" value="1"/>
</dbReference>
<sequence>MAADSLKQSDLLNRLILDRQTTEELGRFGQLLIDPHAQRVVGFICKSGFMGSQRLALAWSEIESIGKDSILVKQQDSQRQTVGSAPIEAPIGHEIWTDQGERIGKVVDLVFASDRGDLQHYIFTTGGWKGIVEGLYQIPPLAVSSLGKKRIIVLDSVAQAPQRYTEGLGDTVTQVADFLKEDVAQTQQDVAAFKEGAQKFIQRFTDKDTEA</sequence>
<dbReference type="InterPro" id="IPR011033">
    <property type="entry name" value="PRC_barrel-like_sf"/>
</dbReference>
<dbReference type="Proteomes" id="UP000607397">
    <property type="component" value="Unassembled WGS sequence"/>
</dbReference>
<evidence type="ECO:0000259" key="1">
    <source>
        <dbReference type="Pfam" id="PF05239"/>
    </source>
</evidence>
<dbReference type="PANTHER" id="PTHR36740:SF1">
    <property type="entry name" value="PRC-BARREL DOMAIN-CONTAINING PROTEIN"/>
    <property type="match status" value="1"/>
</dbReference>
<dbReference type="SUPFAM" id="SSF50346">
    <property type="entry name" value="PRC-barrel domain"/>
    <property type="match status" value="2"/>
</dbReference>
<dbReference type="Gene3D" id="2.30.30.240">
    <property type="entry name" value="PRC-barrel domain"/>
    <property type="match status" value="2"/>
</dbReference>
<dbReference type="InterPro" id="IPR027275">
    <property type="entry name" value="PRC-brl_dom"/>
</dbReference>
<accession>A0A8K2ABR8</accession>
<dbReference type="AlphaFoldDB" id="A0A8K2ABR8"/>
<name>A0A8K2ABR8_9CYAN</name>
<dbReference type="EMBL" id="WVIC01000001">
    <property type="protein sequence ID" value="NCJ05058.1"/>
    <property type="molecule type" value="Genomic_DNA"/>
</dbReference>
<keyword evidence="3" id="KW-1185">Reference proteome</keyword>
<proteinExistence type="predicted"/>